<dbReference type="OrthoDB" id="3263571at2759"/>
<proteinExistence type="predicted"/>
<protein>
    <recommendedName>
        <fullName evidence="3">DUF4939 domain-containing protein</fullName>
    </recommendedName>
</protein>
<sequence length="59" mass="6629">SKGPKVATPDVFDGTRSKAESFLRQLQLYIEARDHEFKTQNDYVTFALSYMKGGTAGAW</sequence>
<reference evidence="1 2" key="1">
    <citation type="journal article" date="2016" name="Mol. Biol. Evol.">
        <title>Comparative Genomics of Early-Diverging Mushroom-Forming Fungi Provides Insights into the Origins of Lignocellulose Decay Capabilities.</title>
        <authorList>
            <person name="Nagy L.G."/>
            <person name="Riley R."/>
            <person name="Tritt A."/>
            <person name="Adam C."/>
            <person name="Daum C."/>
            <person name="Floudas D."/>
            <person name="Sun H."/>
            <person name="Yadav J.S."/>
            <person name="Pangilinan J."/>
            <person name="Larsson K.H."/>
            <person name="Matsuura K."/>
            <person name="Barry K."/>
            <person name="Labutti K."/>
            <person name="Kuo R."/>
            <person name="Ohm R.A."/>
            <person name="Bhattacharya S.S."/>
            <person name="Shirouzu T."/>
            <person name="Yoshinaga Y."/>
            <person name="Martin F.M."/>
            <person name="Grigoriev I.V."/>
            <person name="Hibbett D.S."/>
        </authorList>
    </citation>
    <scope>NUCLEOTIDE SEQUENCE [LARGE SCALE GENOMIC DNA]</scope>
    <source>
        <strain evidence="1 2">HHB12733</strain>
    </source>
</reference>
<organism evidence="1 2">
    <name type="scientific">Calocera cornea HHB12733</name>
    <dbReference type="NCBI Taxonomy" id="1353952"/>
    <lineage>
        <taxon>Eukaryota</taxon>
        <taxon>Fungi</taxon>
        <taxon>Dikarya</taxon>
        <taxon>Basidiomycota</taxon>
        <taxon>Agaricomycotina</taxon>
        <taxon>Dacrymycetes</taxon>
        <taxon>Dacrymycetales</taxon>
        <taxon>Dacrymycetaceae</taxon>
        <taxon>Calocera</taxon>
    </lineage>
</organism>
<keyword evidence="2" id="KW-1185">Reference proteome</keyword>
<evidence type="ECO:0000313" key="2">
    <source>
        <dbReference type="Proteomes" id="UP000076842"/>
    </source>
</evidence>
<feature type="non-terminal residue" evidence="1">
    <location>
        <position position="59"/>
    </location>
</feature>
<evidence type="ECO:0000313" key="1">
    <source>
        <dbReference type="EMBL" id="KZT51233.1"/>
    </source>
</evidence>
<dbReference type="EMBL" id="KV424119">
    <property type="protein sequence ID" value="KZT51233.1"/>
    <property type="molecule type" value="Genomic_DNA"/>
</dbReference>
<accession>A0A165CR56</accession>
<feature type="non-terminal residue" evidence="1">
    <location>
        <position position="1"/>
    </location>
</feature>
<gene>
    <name evidence="1" type="ORF">CALCODRAFT_406311</name>
</gene>
<dbReference type="InParanoid" id="A0A165CR56"/>
<name>A0A165CR56_9BASI</name>
<evidence type="ECO:0008006" key="3">
    <source>
        <dbReference type="Google" id="ProtNLM"/>
    </source>
</evidence>
<dbReference type="AlphaFoldDB" id="A0A165CR56"/>
<dbReference type="Proteomes" id="UP000076842">
    <property type="component" value="Unassembled WGS sequence"/>
</dbReference>